<evidence type="ECO:0000256" key="1">
    <source>
        <dbReference type="SAM" id="Phobius"/>
    </source>
</evidence>
<comment type="caution">
    <text evidence="2">The sequence shown here is derived from an EMBL/GenBank/DDBJ whole genome shotgun (WGS) entry which is preliminary data.</text>
</comment>
<keyword evidence="1" id="KW-0472">Membrane</keyword>
<keyword evidence="1" id="KW-0812">Transmembrane</keyword>
<keyword evidence="3" id="KW-1185">Reference proteome</keyword>
<accession>A0A8J8P7U1</accession>
<name>A0A8J8P7U1_HALGN</name>
<gene>
    <name evidence="2" type="ORF">FGO68_gene15992</name>
</gene>
<dbReference type="AlphaFoldDB" id="A0A8J8P7U1"/>
<evidence type="ECO:0000313" key="2">
    <source>
        <dbReference type="EMBL" id="TNV87645.1"/>
    </source>
</evidence>
<proteinExistence type="predicted"/>
<reference evidence="2" key="1">
    <citation type="submission" date="2019-06" db="EMBL/GenBank/DDBJ databases">
        <authorList>
            <person name="Zheng W."/>
        </authorList>
    </citation>
    <scope>NUCLEOTIDE SEQUENCE</scope>
    <source>
        <strain evidence="2">QDHG01</strain>
    </source>
</reference>
<protein>
    <submittedName>
        <fullName evidence="2">Uncharacterized protein</fullName>
    </submittedName>
</protein>
<dbReference type="EMBL" id="RRYP01000299">
    <property type="protein sequence ID" value="TNV87645.1"/>
    <property type="molecule type" value="Genomic_DNA"/>
</dbReference>
<organism evidence="2 3">
    <name type="scientific">Halteria grandinella</name>
    <dbReference type="NCBI Taxonomy" id="5974"/>
    <lineage>
        <taxon>Eukaryota</taxon>
        <taxon>Sar</taxon>
        <taxon>Alveolata</taxon>
        <taxon>Ciliophora</taxon>
        <taxon>Intramacronucleata</taxon>
        <taxon>Spirotrichea</taxon>
        <taxon>Stichotrichia</taxon>
        <taxon>Sporadotrichida</taxon>
        <taxon>Halteriidae</taxon>
        <taxon>Halteria</taxon>
    </lineage>
</organism>
<keyword evidence="1" id="KW-1133">Transmembrane helix</keyword>
<sequence length="159" mass="17865">MNDVTIVHFFIVYVFALALLPIIASQSILALPSWLYLFLVLSKDVPSSMSQQFSLRLIVRLLLPKSIIFTTNRQWLLISSAASSSPDHTYKAILPDLLFVSFVPFFPILSLFLNSIVLSRINTRIMLELTNAIHFDAGTSLYGETTQIGLHISLIIIIQ</sequence>
<dbReference type="Proteomes" id="UP000785679">
    <property type="component" value="Unassembled WGS sequence"/>
</dbReference>
<evidence type="ECO:0000313" key="3">
    <source>
        <dbReference type="Proteomes" id="UP000785679"/>
    </source>
</evidence>
<feature type="transmembrane region" description="Helical" evidence="1">
    <location>
        <begin position="97"/>
        <end position="118"/>
    </location>
</feature>
<feature type="transmembrane region" description="Helical" evidence="1">
    <location>
        <begin position="6"/>
        <end position="37"/>
    </location>
</feature>